<proteinExistence type="predicted"/>
<name>A0A0B7C0X4_9EUPU</name>
<reference evidence="1" key="1">
    <citation type="submission" date="2014-12" db="EMBL/GenBank/DDBJ databases">
        <title>Insight into the proteome of Arion vulgaris.</title>
        <authorList>
            <person name="Aradska J."/>
            <person name="Bulat T."/>
            <person name="Smidak R."/>
            <person name="Sarate P."/>
            <person name="Gangsoo J."/>
            <person name="Sialana F."/>
            <person name="Bilban M."/>
            <person name="Lubec G."/>
        </authorList>
    </citation>
    <scope>NUCLEOTIDE SEQUENCE</scope>
    <source>
        <tissue evidence="1">Skin</tissue>
    </source>
</reference>
<protein>
    <submittedName>
        <fullName evidence="1">Uncharacterized protein</fullName>
    </submittedName>
</protein>
<dbReference type="EMBL" id="HACG01051204">
    <property type="protein sequence ID" value="CEK98075.1"/>
    <property type="molecule type" value="Transcribed_RNA"/>
</dbReference>
<feature type="non-terminal residue" evidence="1">
    <location>
        <position position="88"/>
    </location>
</feature>
<dbReference type="AlphaFoldDB" id="A0A0B7C0X4"/>
<gene>
    <name evidence="1" type="primary">ORF217717</name>
</gene>
<organism evidence="1">
    <name type="scientific">Arion vulgaris</name>
    <dbReference type="NCBI Taxonomy" id="1028688"/>
    <lineage>
        <taxon>Eukaryota</taxon>
        <taxon>Metazoa</taxon>
        <taxon>Spiralia</taxon>
        <taxon>Lophotrochozoa</taxon>
        <taxon>Mollusca</taxon>
        <taxon>Gastropoda</taxon>
        <taxon>Heterobranchia</taxon>
        <taxon>Euthyneura</taxon>
        <taxon>Panpulmonata</taxon>
        <taxon>Eupulmonata</taxon>
        <taxon>Stylommatophora</taxon>
        <taxon>Helicina</taxon>
        <taxon>Arionoidea</taxon>
        <taxon>Arionidae</taxon>
        <taxon>Arion</taxon>
    </lineage>
</organism>
<evidence type="ECO:0000313" key="1">
    <source>
        <dbReference type="EMBL" id="CEK98075.1"/>
    </source>
</evidence>
<feature type="non-terminal residue" evidence="1">
    <location>
        <position position="1"/>
    </location>
</feature>
<sequence length="88" mass="9822">HEERVESSGKDGRGGRPWLRVNASLGLKGEEETANSFLKLCFPVGITDMGDTENVFGISYICRTTRTVVSEHIIFSVLVSKYLRTLDM</sequence>
<accession>A0A0B7C0X4</accession>